<evidence type="ECO:0000313" key="1">
    <source>
        <dbReference type="EMBL" id="KIJ90304.1"/>
    </source>
</evidence>
<keyword evidence="2" id="KW-1185">Reference proteome</keyword>
<gene>
    <name evidence="1" type="ORF">K443DRAFT_686863</name>
</gene>
<dbReference type="Proteomes" id="UP000054477">
    <property type="component" value="Unassembled WGS sequence"/>
</dbReference>
<protein>
    <submittedName>
        <fullName evidence="1">Uncharacterized protein</fullName>
    </submittedName>
</protein>
<dbReference type="AlphaFoldDB" id="A0A0C9WGZ5"/>
<dbReference type="EMBL" id="KN839221">
    <property type="protein sequence ID" value="KIJ90304.1"/>
    <property type="molecule type" value="Genomic_DNA"/>
</dbReference>
<organism evidence="1 2">
    <name type="scientific">Laccaria amethystina LaAM-08-1</name>
    <dbReference type="NCBI Taxonomy" id="1095629"/>
    <lineage>
        <taxon>Eukaryota</taxon>
        <taxon>Fungi</taxon>
        <taxon>Dikarya</taxon>
        <taxon>Basidiomycota</taxon>
        <taxon>Agaricomycotina</taxon>
        <taxon>Agaricomycetes</taxon>
        <taxon>Agaricomycetidae</taxon>
        <taxon>Agaricales</taxon>
        <taxon>Agaricineae</taxon>
        <taxon>Hydnangiaceae</taxon>
        <taxon>Laccaria</taxon>
    </lineage>
</organism>
<evidence type="ECO:0000313" key="2">
    <source>
        <dbReference type="Proteomes" id="UP000054477"/>
    </source>
</evidence>
<feature type="non-terminal residue" evidence="1">
    <location>
        <position position="76"/>
    </location>
</feature>
<name>A0A0C9WGZ5_9AGAR</name>
<accession>A0A0C9WGZ5</accession>
<reference evidence="2" key="2">
    <citation type="submission" date="2015-01" db="EMBL/GenBank/DDBJ databases">
        <title>Evolutionary Origins and Diversification of the Mycorrhizal Mutualists.</title>
        <authorList>
            <consortium name="DOE Joint Genome Institute"/>
            <consortium name="Mycorrhizal Genomics Consortium"/>
            <person name="Kohler A."/>
            <person name="Kuo A."/>
            <person name="Nagy L.G."/>
            <person name="Floudas D."/>
            <person name="Copeland A."/>
            <person name="Barry K.W."/>
            <person name="Cichocki N."/>
            <person name="Veneault-Fourrey C."/>
            <person name="LaButti K."/>
            <person name="Lindquist E.A."/>
            <person name="Lipzen A."/>
            <person name="Lundell T."/>
            <person name="Morin E."/>
            <person name="Murat C."/>
            <person name="Riley R."/>
            <person name="Ohm R."/>
            <person name="Sun H."/>
            <person name="Tunlid A."/>
            <person name="Henrissat B."/>
            <person name="Grigoriev I.V."/>
            <person name="Hibbett D.S."/>
            <person name="Martin F."/>
        </authorList>
    </citation>
    <scope>NUCLEOTIDE SEQUENCE [LARGE SCALE GENOMIC DNA]</scope>
    <source>
        <strain evidence="2">LaAM-08-1</strain>
    </source>
</reference>
<dbReference type="HOGENOM" id="CLU_2661227_0_0_1"/>
<sequence length="76" mass="8723">ECDGQSGRLSCQRQQSVMLWAIVSEELSVVTETWYGIKLWHIEQCDTLEKKSGREKLSPALTTKDSLADFHLLREI</sequence>
<proteinExistence type="predicted"/>
<reference evidence="1 2" key="1">
    <citation type="submission" date="2014-04" db="EMBL/GenBank/DDBJ databases">
        <authorList>
            <consortium name="DOE Joint Genome Institute"/>
            <person name="Kuo A."/>
            <person name="Kohler A."/>
            <person name="Nagy L.G."/>
            <person name="Floudas D."/>
            <person name="Copeland A."/>
            <person name="Barry K.W."/>
            <person name="Cichocki N."/>
            <person name="Veneault-Fourrey C."/>
            <person name="LaButti K."/>
            <person name="Lindquist E.A."/>
            <person name="Lipzen A."/>
            <person name="Lundell T."/>
            <person name="Morin E."/>
            <person name="Murat C."/>
            <person name="Sun H."/>
            <person name="Tunlid A."/>
            <person name="Henrissat B."/>
            <person name="Grigoriev I.V."/>
            <person name="Hibbett D.S."/>
            <person name="Martin F."/>
            <person name="Nordberg H.P."/>
            <person name="Cantor M.N."/>
            <person name="Hua S.X."/>
        </authorList>
    </citation>
    <scope>NUCLEOTIDE SEQUENCE [LARGE SCALE GENOMIC DNA]</scope>
    <source>
        <strain evidence="1 2">LaAM-08-1</strain>
    </source>
</reference>